<proteinExistence type="predicted"/>
<gene>
    <name evidence="2" type="ORF">Dbus_chrXg1198</name>
</gene>
<dbReference type="EMBL" id="CP012528">
    <property type="protein sequence ID" value="ALC49342.1"/>
    <property type="molecule type" value="Genomic_DNA"/>
</dbReference>
<dbReference type="AlphaFoldDB" id="A0A0M4EZ28"/>
<feature type="compositionally biased region" description="Low complexity" evidence="1">
    <location>
        <begin position="152"/>
        <end position="164"/>
    </location>
</feature>
<evidence type="ECO:0000256" key="1">
    <source>
        <dbReference type="SAM" id="MobiDB-lite"/>
    </source>
</evidence>
<dbReference type="SMR" id="A0A0M4EZ28"/>
<feature type="compositionally biased region" description="Acidic residues" evidence="1">
    <location>
        <begin position="218"/>
        <end position="231"/>
    </location>
</feature>
<accession>A0A0M4EZ28</accession>
<protein>
    <submittedName>
        <fullName evidence="2">Maker331</fullName>
    </submittedName>
</protein>
<feature type="region of interest" description="Disordered" evidence="1">
    <location>
        <begin position="205"/>
        <end position="240"/>
    </location>
</feature>
<reference evidence="2 3" key="1">
    <citation type="submission" date="2015-08" db="EMBL/GenBank/DDBJ databases">
        <title>Ancestral chromatin configuration constrains chromatin evolution on differentiating sex chromosomes in Drosophila.</title>
        <authorList>
            <person name="Zhou Q."/>
            <person name="Bachtrog D."/>
        </authorList>
    </citation>
    <scope>NUCLEOTIDE SEQUENCE [LARGE SCALE GENOMIC DNA]</scope>
    <source>
        <tissue evidence="2">Whole larvae</tissue>
    </source>
</reference>
<keyword evidence="3" id="KW-1185">Reference proteome</keyword>
<sequence length="240" mass="27160">MDQQQQRKDKIALYKAKKLEEAKKARQNRVGKEEKNGGIISSLAAMEQQRKDKIALYKKKMAEAKKGRPRVPLVDTLPDLFLRKPTHPSRVATSKRLASENDARGSSPKRLAGYEILKQDETDKEMEMAMSAMGVGCSLGITFSPKRKRVDNNNNDNNNNNTDNRPFVEKMLQPLPRDERETVPIPRQSSDYDYIKIQPRGIRISACGSSSRLHSSSDDDDDDADDVDDAQAELNKYNVH</sequence>
<organism evidence="2 3">
    <name type="scientific">Drosophila busckii</name>
    <name type="common">Fruit fly</name>
    <dbReference type="NCBI Taxonomy" id="30019"/>
    <lineage>
        <taxon>Eukaryota</taxon>
        <taxon>Metazoa</taxon>
        <taxon>Ecdysozoa</taxon>
        <taxon>Arthropoda</taxon>
        <taxon>Hexapoda</taxon>
        <taxon>Insecta</taxon>
        <taxon>Pterygota</taxon>
        <taxon>Neoptera</taxon>
        <taxon>Endopterygota</taxon>
        <taxon>Diptera</taxon>
        <taxon>Brachycera</taxon>
        <taxon>Muscomorpha</taxon>
        <taxon>Ephydroidea</taxon>
        <taxon>Drosophilidae</taxon>
        <taxon>Drosophila</taxon>
    </lineage>
</organism>
<dbReference type="Proteomes" id="UP000494163">
    <property type="component" value="Chromosome X"/>
</dbReference>
<feature type="region of interest" description="Disordered" evidence="1">
    <location>
        <begin position="84"/>
        <end position="110"/>
    </location>
</feature>
<name>A0A0M4EZ28_DROBS</name>
<evidence type="ECO:0000313" key="3">
    <source>
        <dbReference type="Proteomes" id="UP000494163"/>
    </source>
</evidence>
<evidence type="ECO:0000313" key="2">
    <source>
        <dbReference type="EMBL" id="ALC49342.1"/>
    </source>
</evidence>
<feature type="region of interest" description="Disordered" evidence="1">
    <location>
        <begin position="146"/>
        <end position="167"/>
    </location>
</feature>